<evidence type="ECO:0000256" key="1">
    <source>
        <dbReference type="ARBA" id="ARBA00023235"/>
    </source>
</evidence>
<dbReference type="FunFam" id="3.40.50.10470:FF:000006">
    <property type="entry name" value="Methylthioribose-1-phosphate isomerase"/>
    <property type="match status" value="1"/>
</dbReference>
<name>E4RKS5_HALHG</name>
<dbReference type="EMBL" id="CP002304">
    <property type="protein sequence ID" value="ADQ14745.1"/>
    <property type="molecule type" value="Genomic_DNA"/>
</dbReference>
<dbReference type="GO" id="GO:0019509">
    <property type="term" value="P:L-methionine salvage from methylthioadenosine"/>
    <property type="evidence" value="ECO:0007669"/>
    <property type="project" value="UniProtKB-UniRule"/>
</dbReference>
<feature type="binding site" evidence="3">
    <location>
        <position position="89"/>
    </location>
    <ligand>
        <name>substrate</name>
    </ligand>
</feature>
<dbReference type="InterPro" id="IPR005251">
    <property type="entry name" value="IF-M1Pi"/>
</dbReference>
<dbReference type="Gene3D" id="1.20.120.420">
    <property type="entry name" value="translation initiation factor eif-2b, domain 1"/>
    <property type="match status" value="1"/>
</dbReference>
<dbReference type="InterPro" id="IPR037171">
    <property type="entry name" value="NagB/RpiA_transferase-like"/>
</dbReference>
<dbReference type="GO" id="GO:0003743">
    <property type="term" value="F:translation initiation factor activity"/>
    <property type="evidence" value="ECO:0007669"/>
    <property type="project" value="UniProtKB-KW"/>
</dbReference>
<keyword evidence="1 3" id="KW-0413">Isomerase</keyword>
<evidence type="ECO:0000313" key="5">
    <source>
        <dbReference type="Proteomes" id="UP000007434"/>
    </source>
</evidence>
<dbReference type="InterPro" id="IPR011559">
    <property type="entry name" value="Initiation_fac_2B_a/b/d"/>
</dbReference>
<dbReference type="STRING" id="656519.Halsa_1318"/>
<dbReference type="InterPro" id="IPR027363">
    <property type="entry name" value="M1Pi_N"/>
</dbReference>
<dbReference type="Proteomes" id="UP000007434">
    <property type="component" value="Chromosome"/>
</dbReference>
<dbReference type="KEGG" id="has:Halsa_1318"/>
<dbReference type="NCBIfam" id="TIGR00524">
    <property type="entry name" value="eIF-2B_rel"/>
    <property type="match status" value="1"/>
</dbReference>
<comment type="pathway">
    <text evidence="3">Amino-acid biosynthesis; L-methionine biosynthesis via salvage pathway; L-methionine from S-methyl-5-thio-alpha-D-ribose 1-phosphate: step 1/6.</text>
</comment>
<dbReference type="Pfam" id="PF01008">
    <property type="entry name" value="IF-2B"/>
    <property type="match status" value="1"/>
</dbReference>
<comment type="similarity">
    <text evidence="3">Belongs to the EIF-2B alpha/beta/delta subunits family. MtnA subfamily.</text>
</comment>
<dbReference type="FunFam" id="1.20.120.420:FF:000003">
    <property type="entry name" value="Methylthioribose-1-phosphate isomerase"/>
    <property type="match status" value="1"/>
</dbReference>
<keyword evidence="5" id="KW-1185">Reference proteome</keyword>
<dbReference type="PANTHER" id="PTHR43475:SF1">
    <property type="entry name" value="METHYLTHIORIBOSE-1-PHOSPHATE ISOMERASE"/>
    <property type="match status" value="1"/>
</dbReference>
<reference evidence="4 5" key="1">
    <citation type="submission" date="2010-11" db="EMBL/GenBank/DDBJ databases">
        <title>Complete sequence of Halanaerobium sp. sapolanicus.</title>
        <authorList>
            <consortium name="US DOE Joint Genome Institute"/>
            <person name="Lucas S."/>
            <person name="Copeland A."/>
            <person name="Lapidus A."/>
            <person name="Cheng J.-F."/>
            <person name="Bruce D."/>
            <person name="Goodwin L."/>
            <person name="Pitluck S."/>
            <person name="Davenport K."/>
            <person name="Detter J.C."/>
            <person name="Han C."/>
            <person name="Tapia R."/>
            <person name="Land M."/>
            <person name="Hauser L."/>
            <person name="Jeffries C."/>
            <person name="Kyrpides N."/>
            <person name="Ivanova N."/>
            <person name="Mikhailova N."/>
            <person name="Begemann M.B."/>
            <person name="Mormile M.R."/>
            <person name="Wall J.D."/>
            <person name="Elias D.A."/>
            <person name="Woyke T."/>
        </authorList>
    </citation>
    <scope>NUCLEOTIDE SEQUENCE [LARGE SCALE GENOMIC DNA]</scope>
    <source>
        <strain evidence="5">sapolanicus</strain>
    </source>
</reference>
<dbReference type="HAMAP" id="MF_01678">
    <property type="entry name" value="Salvage_MtnA"/>
    <property type="match status" value="1"/>
</dbReference>
<organism evidence="4 5">
    <name type="scientific">Halanaerobium hydrogeniformans</name>
    <name type="common">Halanaerobium sp. (strain sapolanicus)</name>
    <dbReference type="NCBI Taxonomy" id="656519"/>
    <lineage>
        <taxon>Bacteria</taxon>
        <taxon>Bacillati</taxon>
        <taxon>Bacillota</taxon>
        <taxon>Clostridia</taxon>
        <taxon>Halanaerobiales</taxon>
        <taxon>Halanaerobiaceae</taxon>
        <taxon>Halanaerobium</taxon>
    </lineage>
</organism>
<comment type="function">
    <text evidence="3">Catalyzes the interconversion of methylthioribose-1-phosphate (MTR-1-P) into methylthioribulose-1-phosphate (MTRu-1-P).</text>
</comment>
<evidence type="ECO:0000256" key="2">
    <source>
        <dbReference type="ARBA" id="ARBA00052401"/>
    </source>
</evidence>
<dbReference type="InterPro" id="IPR000649">
    <property type="entry name" value="IF-2B-related"/>
</dbReference>
<gene>
    <name evidence="3" type="primary">mtnA</name>
    <name evidence="4" type="ordered locus">Halsa_1318</name>
</gene>
<dbReference type="InterPro" id="IPR042529">
    <property type="entry name" value="IF_2B-like_C"/>
</dbReference>
<dbReference type="OrthoDB" id="9803436at2"/>
<dbReference type="HOGENOM" id="CLU_016218_1_2_9"/>
<keyword evidence="3" id="KW-0028">Amino-acid biosynthesis</keyword>
<keyword evidence="3" id="KW-0486">Methionine biosynthesis</keyword>
<keyword evidence="4" id="KW-0396">Initiation factor</keyword>
<feature type="binding site" evidence="3">
    <location>
        <begin position="46"/>
        <end position="48"/>
    </location>
    <ligand>
        <name>substrate</name>
    </ligand>
</feature>
<sequence length="347" mass="38257">MKNETMYFKDEQLKLLDQRKLPGEIEYFSCKNYQDTEFAISDMVVRGAPAIGAAAAYGFYLAALEFADLEKVELKKELKKAAEELIAARPTAVNLSWAVEQLLELALDNLDKSKDEFLTILKNKADNIADSDRKINKKMAENGNTLIKDNAVILTHCNAGALATVEYGTALGVIREAHFSNKNIKVFADETRPRLQGARLTAFELMEEGIDVTLIADSTAATLIRDAKIDYIITGADRIAANGDTANKIGTFMLSELAKNFNVPFYVAAPLSTIDRKLESGSQIEIEARDSQEITHIEGVQIAPDNVKVYNPAFDVTPAENISAIITEKGIVKNPKKKSIAKLFQAY</sequence>
<evidence type="ECO:0000313" key="4">
    <source>
        <dbReference type="EMBL" id="ADQ14745.1"/>
    </source>
</evidence>
<feature type="active site" description="Proton donor" evidence="3">
    <location>
        <position position="237"/>
    </location>
</feature>
<feature type="binding site" evidence="3">
    <location>
        <position position="196"/>
    </location>
    <ligand>
        <name>substrate</name>
    </ligand>
</feature>
<keyword evidence="4" id="KW-0648">Protein biosynthesis</keyword>
<comment type="catalytic activity">
    <reaction evidence="2 3">
        <text>5-(methylsulfanyl)-alpha-D-ribose 1-phosphate = 5-(methylsulfanyl)-D-ribulose 1-phosphate</text>
        <dbReference type="Rhea" id="RHEA:19989"/>
        <dbReference type="ChEBI" id="CHEBI:58533"/>
        <dbReference type="ChEBI" id="CHEBI:58548"/>
        <dbReference type="EC" id="5.3.1.23"/>
    </reaction>
</comment>
<dbReference type="NCBIfam" id="TIGR00512">
    <property type="entry name" value="salvage_mtnA"/>
    <property type="match status" value="1"/>
</dbReference>
<dbReference type="eggNOG" id="COG0182">
    <property type="taxonomic scope" value="Bacteria"/>
</dbReference>
<dbReference type="SUPFAM" id="SSF100950">
    <property type="entry name" value="NagB/RpiA/CoA transferase-like"/>
    <property type="match status" value="1"/>
</dbReference>
<dbReference type="NCBIfam" id="NF004326">
    <property type="entry name" value="PRK05720.1"/>
    <property type="match status" value="1"/>
</dbReference>
<dbReference type="GO" id="GO:0046523">
    <property type="term" value="F:S-methyl-5-thioribose-1-phosphate isomerase activity"/>
    <property type="evidence" value="ECO:0007669"/>
    <property type="project" value="UniProtKB-UniRule"/>
</dbReference>
<feature type="binding site" evidence="3">
    <location>
        <begin position="247"/>
        <end position="248"/>
    </location>
    <ligand>
        <name>substrate</name>
    </ligand>
</feature>
<protein>
    <recommendedName>
        <fullName evidence="3">Methylthioribose-1-phosphate isomerase</fullName>
        <shortName evidence="3">M1Pi</shortName>
        <shortName evidence="3">MTR-1-P isomerase</shortName>
        <ecNumber evidence="3">5.3.1.23</ecNumber>
    </recommendedName>
    <alternativeName>
        <fullName evidence="3">S-methyl-5-thioribose-1-phosphate isomerase</fullName>
    </alternativeName>
</protein>
<dbReference type="RefSeq" id="WP_013405826.1">
    <property type="nucleotide sequence ID" value="NC_014654.1"/>
</dbReference>
<proteinExistence type="inferred from homology"/>
<dbReference type="EC" id="5.3.1.23" evidence="3"/>
<evidence type="ECO:0000256" key="3">
    <source>
        <dbReference type="HAMAP-Rule" id="MF_01678"/>
    </source>
</evidence>
<dbReference type="Gene3D" id="3.40.50.10470">
    <property type="entry name" value="Translation initiation factor eif-2b, domain 2"/>
    <property type="match status" value="1"/>
</dbReference>
<dbReference type="PANTHER" id="PTHR43475">
    <property type="entry name" value="METHYLTHIORIBOSE-1-PHOSPHATE ISOMERASE"/>
    <property type="match status" value="1"/>
</dbReference>
<feature type="site" description="Transition state stabilizer" evidence="3">
    <location>
        <position position="157"/>
    </location>
</feature>
<dbReference type="UniPathway" id="UPA00904">
    <property type="reaction ID" value="UER00874"/>
</dbReference>
<dbReference type="AlphaFoldDB" id="E4RKS5"/>
<accession>E4RKS5</accession>
<reference evidence="4 5" key="2">
    <citation type="journal article" date="2011" name="J. Bacteriol.">
        <title>Complete Genome Sequence of the Haloalkaliphilic, Hydrogen Producing Halanaerobium hydrogenoformans.</title>
        <authorList>
            <person name="Brown S.D."/>
            <person name="Begemann M.B."/>
            <person name="Mormile M.R."/>
            <person name="Wall J.D."/>
            <person name="Han C.S."/>
            <person name="Goodwin L.A."/>
            <person name="Pitluck S."/>
            <person name="Land M.L."/>
            <person name="Hauser L.J."/>
            <person name="Elias D.A."/>
        </authorList>
    </citation>
    <scope>NUCLEOTIDE SEQUENCE [LARGE SCALE GENOMIC DNA]</scope>
    <source>
        <strain evidence="5">sapolanicus</strain>
    </source>
</reference>